<protein>
    <submittedName>
        <fullName evidence="1">Uncharacterized protein</fullName>
    </submittedName>
</protein>
<reference evidence="1" key="1">
    <citation type="submission" date="2023-11" db="EMBL/GenBank/DDBJ databases">
        <title>Genome assemblies of two species of porcelain crab, Petrolisthes cinctipes and Petrolisthes manimaculis (Anomura: Porcellanidae).</title>
        <authorList>
            <person name="Angst P."/>
        </authorList>
    </citation>
    <scope>NUCLEOTIDE SEQUENCE</scope>
    <source>
        <strain evidence="1">PB745_02</strain>
        <tissue evidence="1">Gill</tissue>
    </source>
</reference>
<keyword evidence="2" id="KW-1185">Reference proteome</keyword>
<dbReference type="Proteomes" id="UP001292094">
    <property type="component" value="Unassembled WGS sequence"/>
</dbReference>
<gene>
    <name evidence="1" type="ORF">Pmani_023974</name>
</gene>
<accession>A0AAE1PB55</accession>
<comment type="caution">
    <text evidence="1">The sequence shown here is derived from an EMBL/GenBank/DDBJ whole genome shotgun (WGS) entry which is preliminary data.</text>
</comment>
<evidence type="ECO:0000313" key="2">
    <source>
        <dbReference type="Proteomes" id="UP001292094"/>
    </source>
</evidence>
<organism evidence="1 2">
    <name type="scientific">Petrolisthes manimaculis</name>
    <dbReference type="NCBI Taxonomy" id="1843537"/>
    <lineage>
        <taxon>Eukaryota</taxon>
        <taxon>Metazoa</taxon>
        <taxon>Ecdysozoa</taxon>
        <taxon>Arthropoda</taxon>
        <taxon>Crustacea</taxon>
        <taxon>Multicrustacea</taxon>
        <taxon>Malacostraca</taxon>
        <taxon>Eumalacostraca</taxon>
        <taxon>Eucarida</taxon>
        <taxon>Decapoda</taxon>
        <taxon>Pleocyemata</taxon>
        <taxon>Anomura</taxon>
        <taxon>Galatheoidea</taxon>
        <taxon>Porcellanidae</taxon>
        <taxon>Petrolisthes</taxon>
    </lineage>
</organism>
<dbReference type="AlphaFoldDB" id="A0AAE1PB55"/>
<dbReference type="EMBL" id="JAWZYT010002488">
    <property type="protein sequence ID" value="KAK4304060.1"/>
    <property type="molecule type" value="Genomic_DNA"/>
</dbReference>
<name>A0AAE1PB55_9EUCA</name>
<sequence length="110" mass="12014">MVPPQFISGVYLAPAVNYTCRLPDNQTHHTVVAEDSCSYIITNSSDDGPGVEELCTEWDFDTSVFSSTLTSEGAAAKLISSQTTSGIIRSRDATYTRLLPDHIRDLTLTE</sequence>
<proteinExistence type="predicted"/>
<evidence type="ECO:0000313" key="1">
    <source>
        <dbReference type="EMBL" id="KAK4304060.1"/>
    </source>
</evidence>